<dbReference type="RefSeq" id="WP_368654610.1">
    <property type="nucleotide sequence ID" value="NZ_CP162599.1"/>
</dbReference>
<protein>
    <submittedName>
        <fullName evidence="1">Uncharacterized protein</fullName>
    </submittedName>
</protein>
<proteinExistence type="predicted"/>
<organism evidence="1">
    <name type="scientific">Ornithinibacillus sp. 4-3</name>
    <dbReference type="NCBI Taxonomy" id="3231488"/>
    <lineage>
        <taxon>Bacteria</taxon>
        <taxon>Bacillati</taxon>
        <taxon>Bacillota</taxon>
        <taxon>Bacilli</taxon>
        <taxon>Bacillales</taxon>
        <taxon>Bacillaceae</taxon>
        <taxon>Ornithinibacillus</taxon>
    </lineage>
</organism>
<dbReference type="AlphaFoldDB" id="A0AB39HPS9"/>
<name>A0AB39HPS9_9BACI</name>
<accession>A0AB39HPS9</accession>
<gene>
    <name evidence="1" type="ORF">AB4Y30_06160</name>
</gene>
<sequence>MLGKVFTTTIENEDMIEEILQSPSMKLEKTSEDSPLMLENTMYIHLKRDSNEIIEGDSVRLSFNDRFLQLGNDRYEIVFGEETELNLYNVIRNADIEWTAIE</sequence>
<reference evidence="1" key="1">
    <citation type="submission" date="2024-07" db="EMBL/GenBank/DDBJ databases">
        <title>Halotolerant mesophilic bacterium Ornithinibacillus sp. 4-3, sp. nov., isolated from soil.</title>
        <authorList>
            <person name="Sidarenka A.V."/>
            <person name="Guliayeva D.E."/>
            <person name="Leanovich S.I."/>
            <person name="Hileuskaya K.S."/>
            <person name="Akhremchuk A.E."/>
            <person name="Sikolenko M.A."/>
            <person name="Valentovich L.N."/>
        </authorList>
    </citation>
    <scope>NUCLEOTIDE SEQUENCE</scope>
    <source>
        <strain evidence="1">4-3</strain>
    </source>
</reference>
<evidence type="ECO:0000313" key="1">
    <source>
        <dbReference type="EMBL" id="XDK33932.1"/>
    </source>
</evidence>
<dbReference type="EMBL" id="CP162599">
    <property type="protein sequence ID" value="XDK33932.1"/>
    <property type="molecule type" value="Genomic_DNA"/>
</dbReference>